<dbReference type="PANTHER" id="PTHR48098:SF1">
    <property type="entry name" value="DIACYLGLYCEROL ACYLTRANSFERASE_MYCOLYLTRANSFERASE AG85A"/>
    <property type="match status" value="1"/>
</dbReference>
<dbReference type="AlphaFoldDB" id="A0A2A5RJQ9"/>
<dbReference type="SUPFAM" id="SSF53474">
    <property type="entry name" value="alpha/beta-Hydrolases"/>
    <property type="match status" value="1"/>
</dbReference>
<evidence type="ECO:0000313" key="1">
    <source>
        <dbReference type="EMBL" id="PCR99375.1"/>
    </source>
</evidence>
<dbReference type="InterPro" id="IPR000801">
    <property type="entry name" value="Esterase-like"/>
</dbReference>
<dbReference type="InterPro" id="IPR050583">
    <property type="entry name" value="Mycobacterial_A85_antigen"/>
</dbReference>
<dbReference type="PANTHER" id="PTHR48098">
    <property type="entry name" value="ENTEROCHELIN ESTERASE-RELATED"/>
    <property type="match status" value="1"/>
</dbReference>
<dbReference type="EMBL" id="JXJU01000009">
    <property type="protein sequence ID" value="PCR99375.1"/>
    <property type="molecule type" value="Genomic_DNA"/>
</dbReference>
<organism evidence="1 2">
    <name type="scientific">Lactococcus fujiensis JCM 16395</name>
    <dbReference type="NCBI Taxonomy" id="1291764"/>
    <lineage>
        <taxon>Bacteria</taxon>
        <taxon>Bacillati</taxon>
        <taxon>Bacillota</taxon>
        <taxon>Bacilli</taxon>
        <taxon>Lactobacillales</taxon>
        <taxon>Streptococcaceae</taxon>
        <taxon>Lactococcus</taxon>
    </lineage>
</organism>
<protein>
    <submittedName>
        <fullName evidence="1">Lipase</fullName>
    </submittedName>
</protein>
<dbReference type="STRING" id="1291764.GCA_001311235_01498"/>
<dbReference type="Proteomes" id="UP000218181">
    <property type="component" value="Unassembled WGS sequence"/>
</dbReference>
<comment type="caution">
    <text evidence="1">The sequence shown here is derived from an EMBL/GenBank/DDBJ whole genome shotgun (WGS) entry which is preliminary data.</text>
</comment>
<proteinExistence type="predicted"/>
<evidence type="ECO:0000313" key="2">
    <source>
        <dbReference type="Proteomes" id="UP000218181"/>
    </source>
</evidence>
<dbReference type="RefSeq" id="WP_054639344.1">
    <property type="nucleotide sequence ID" value="NZ_BBAL01000004.1"/>
</dbReference>
<keyword evidence="2" id="KW-1185">Reference proteome</keyword>
<dbReference type="OrthoDB" id="9803578at2"/>
<dbReference type="Pfam" id="PF00756">
    <property type="entry name" value="Esterase"/>
    <property type="match status" value="1"/>
</dbReference>
<reference evidence="1 2" key="1">
    <citation type="submission" date="2014-12" db="EMBL/GenBank/DDBJ databases">
        <title>Draft genome sequences of 10 type strains of Lactococcus.</title>
        <authorList>
            <person name="Sun Z."/>
            <person name="Zhong Z."/>
            <person name="Liu W."/>
            <person name="Zhang W."/>
            <person name="Zhang H."/>
        </authorList>
    </citation>
    <scope>NUCLEOTIDE SEQUENCE [LARGE SCALE GENOMIC DNA]</scope>
    <source>
        <strain evidence="1 2">JCM 16395</strain>
    </source>
</reference>
<dbReference type="Gene3D" id="3.40.50.1820">
    <property type="entry name" value="alpha/beta hydrolase"/>
    <property type="match status" value="1"/>
</dbReference>
<gene>
    <name evidence="1" type="ORF">RT41_GL002016</name>
</gene>
<dbReference type="InterPro" id="IPR029058">
    <property type="entry name" value="AB_hydrolase_fold"/>
</dbReference>
<sequence>MAIINLEYYSEVLGMNRNVKVIYPEASKVKGITESDIPVLYLLHGMSGNENSWLSRSGIDRLVRKTNVAIVMPSTDLGFYVNTTYGMNYFDATAIELPKVIHNFFPHLSTKREKNFIAGLSMGGYGAFRLALGTNSFSYAASLSGVLTFNGMEDRFDENAAYWGGIFGNWEQFKGSDNEILSLAERYEGEKPKLFAWCGKQDELYLGNEFAASELKKMNFDLTYETSDGIHEWYYWTKMIERVFEWLPIDYVKEERAI</sequence>
<name>A0A2A5RJQ9_9LACT</name>
<accession>A0A2A5RJQ9</accession>
<dbReference type="GO" id="GO:0016747">
    <property type="term" value="F:acyltransferase activity, transferring groups other than amino-acyl groups"/>
    <property type="evidence" value="ECO:0007669"/>
    <property type="project" value="TreeGrafter"/>
</dbReference>